<sequence>MSSTEANDHLLDPRVAEEYRIAEKRFHALVSDVHLPQLDAQLFTKYFLKQKSPQRLDSLKDIVEKLESHKLATLRILKAIQERESIMQTILATADAFGRRNITTLDAQTSVLQQLYRHQQITLAIIEGVFAWRNGLTRPYPFQYKGRNYLRKIVEDCEFLDSCQLKTILPLRVAQFPLCSNISALKMFHDKKGKGDSIDGRSGKLSPVRSPSKSPRKTQHRTPASQIPPNDVDQTARLRAAESLLFAEHGLQVRVMRELLALANKRQFVTLLSTPDIVPNCATGILVSDPNWEGPLREWMQTALQRAEHDALESSSSNPSPARRAPSTGPTTAVKSSLRVEKQVSPHLAEQCTAPATVASPRTPTRSDSPASSRSPSVGSSSAATPRLNSARSAPEDSSPLPPQDREAAETSEAQPVESAEPNGSEAPASTPPAASGAGYDDEFEEDD</sequence>
<feature type="compositionally biased region" description="Low complexity" evidence="1">
    <location>
        <begin position="424"/>
        <end position="439"/>
    </location>
</feature>
<name>A0A0S4JVS0_BODSA</name>
<evidence type="ECO:0000313" key="3">
    <source>
        <dbReference type="Proteomes" id="UP000051952"/>
    </source>
</evidence>
<dbReference type="OrthoDB" id="265347at2759"/>
<evidence type="ECO:0000256" key="1">
    <source>
        <dbReference type="SAM" id="MobiDB-lite"/>
    </source>
</evidence>
<dbReference type="Proteomes" id="UP000051952">
    <property type="component" value="Unassembled WGS sequence"/>
</dbReference>
<dbReference type="OMA" id="TEANDHL"/>
<feature type="compositionally biased region" description="Low complexity" evidence="1">
    <location>
        <begin position="314"/>
        <end position="327"/>
    </location>
</feature>
<dbReference type="VEuPathDB" id="TriTrypDB:BSAL_43170"/>
<evidence type="ECO:0000313" key="2">
    <source>
        <dbReference type="EMBL" id="CUG93495.1"/>
    </source>
</evidence>
<dbReference type="EMBL" id="CYKH01002157">
    <property type="protein sequence ID" value="CUG93495.1"/>
    <property type="molecule type" value="Genomic_DNA"/>
</dbReference>
<gene>
    <name evidence="2" type="ORF">BSAL_43170</name>
</gene>
<accession>A0A0S4JVS0</accession>
<feature type="region of interest" description="Disordered" evidence="1">
    <location>
        <begin position="192"/>
        <end position="233"/>
    </location>
</feature>
<reference evidence="3" key="1">
    <citation type="submission" date="2015-09" db="EMBL/GenBank/DDBJ databases">
        <authorList>
            <consortium name="Pathogen Informatics"/>
        </authorList>
    </citation>
    <scope>NUCLEOTIDE SEQUENCE [LARGE SCALE GENOMIC DNA]</scope>
    <source>
        <strain evidence="3">Lake Konstanz</strain>
    </source>
</reference>
<dbReference type="AlphaFoldDB" id="A0A0S4JVS0"/>
<protein>
    <submittedName>
        <fullName evidence="2">Uncharacterized protein</fullName>
    </submittedName>
</protein>
<organism evidence="2 3">
    <name type="scientific">Bodo saltans</name>
    <name type="common">Flagellated protozoan</name>
    <dbReference type="NCBI Taxonomy" id="75058"/>
    <lineage>
        <taxon>Eukaryota</taxon>
        <taxon>Discoba</taxon>
        <taxon>Euglenozoa</taxon>
        <taxon>Kinetoplastea</taxon>
        <taxon>Metakinetoplastina</taxon>
        <taxon>Eubodonida</taxon>
        <taxon>Bodonidae</taxon>
        <taxon>Bodo</taxon>
    </lineage>
</organism>
<keyword evidence="3" id="KW-1185">Reference proteome</keyword>
<feature type="region of interest" description="Disordered" evidence="1">
    <location>
        <begin position="305"/>
        <end position="448"/>
    </location>
</feature>
<proteinExistence type="predicted"/>
<feature type="compositionally biased region" description="Low complexity" evidence="1">
    <location>
        <begin position="360"/>
        <end position="386"/>
    </location>
</feature>
<feature type="compositionally biased region" description="Basic and acidic residues" evidence="1">
    <location>
        <begin position="192"/>
        <end position="202"/>
    </location>
</feature>